<keyword evidence="8 12" id="KW-1278">Translocase</keyword>
<feature type="binding site" evidence="12">
    <location>
        <position position="491"/>
    </location>
    <ligand>
        <name>ATP</name>
        <dbReference type="ChEBI" id="CHEBI:30616"/>
    </ligand>
</feature>
<dbReference type="SUPFAM" id="SSF81767">
    <property type="entry name" value="Pre-protein crosslinking domain of SecA"/>
    <property type="match status" value="1"/>
</dbReference>
<dbReference type="GO" id="GO:0006605">
    <property type="term" value="P:protein targeting"/>
    <property type="evidence" value="ECO:0007669"/>
    <property type="project" value="UniProtKB-UniRule"/>
</dbReference>
<feature type="region of interest" description="Disordered" evidence="14">
    <location>
        <begin position="870"/>
        <end position="960"/>
    </location>
</feature>
<dbReference type="PROSITE" id="PS51192">
    <property type="entry name" value="HELICASE_ATP_BIND_1"/>
    <property type="match status" value="1"/>
</dbReference>
<dbReference type="SUPFAM" id="SSF81886">
    <property type="entry name" value="Helical scaffold and wing domains of SecA"/>
    <property type="match status" value="1"/>
</dbReference>
<keyword evidence="6 12" id="KW-0067">ATP-binding</keyword>
<dbReference type="Gene3D" id="3.40.50.300">
    <property type="entry name" value="P-loop containing nucleotide triphosphate hydrolases"/>
    <property type="match status" value="2"/>
</dbReference>
<reference evidence="18" key="1">
    <citation type="submission" date="2016-10" db="EMBL/GenBank/DDBJ databases">
        <authorList>
            <person name="Varghese N."/>
            <person name="Submissions S."/>
        </authorList>
    </citation>
    <scope>NUCLEOTIDE SEQUENCE [LARGE SCALE GENOMIC DNA]</scope>
    <source>
        <strain evidence="18">IBRC-M 10403</strain>
    </source>
</reference>
<dbReference type="FunFam" id="3.90.1440.10:FF:000002">
    <property type="entry name" value="Protein translocase subunit SecA"/>
    <property type="match status" value="1"/>
</dbReference>
<keyword evidence="7 12" id="KW-0653">Protein transport</keyword>
<evidence type="ECO:0000256" key="13">
    <source>
        <dbReference type="RuleBase" id="RU003874"/>
    </source>
</evidence>
<dbReference type="PRINTS" id="PR00906">
    <property type="entry name" value="SECA"/>
</dbReference>
<proteinExistence type="inferred from homology"/>
<comment type="similarity">
    <text evidence="1 12 13">Belongs to the SecA family.</text>
</comment>
<dbReference type="Pfam" id="PF07517">
    <property type="entry name" value="SecA_DEAD"/>
    <property type="match status" value="1"/>
</dbReference>
<evidence type="ECO:0000259" key="16">
    <source>
        <dbReference type="PROSITE" id="PS51196"/>
    </source>
</evidence>
<dbReference type="CDD" id="cd17928">
    <property type="entry name" value="DEXDc_SecA"/>
    <property type="match status" value="1"/>
</dbReference>
<comment type="function">
    <text evidence="12">Part of the Sec protein translocase complex. Interacts with the SecYEG preprotein conducting channel. Has a central role in coupling the hydrolysis of ATP to the transfer of proteins into and across the cell membrane, serving as an ATP-driven molecular motor driving the stepwise translocation of polypeptide chains across the membrane.</text>
</comment>
<dbReference type="OrthoDB" id="9805579at2"/>
<feature type="domain" description="SecA family profile" evidence="16">
    <location>
        <begin position="1"/>
        <end position="613"/>
    </location>
</feature>
<dbReference type="HAMAP" id="MF_01382">
    <property type="entry name" value="SecA"/>
    <property type="match status" value="1"/>
</dbReference>
<evidence type="ECO:0000256" key="5">
    <source>
        <dbReference type="ARBA" id="ARBA00022741"/>
    </source>
</evidence>
<feature type="domain" description="Helicase ATP-binding" evidence="15">
    <location>
        <begin position="86"/>
        <end position="244"/>
    </location>
</feature>
<keyword evidence="18" id="KW-1185">Reference proteome</keyword>
<dbReference type="GO" id="GO:0008564">
    <property type="term" value="F:protein-exporting ATPase activity"/>
    <property type="evidence" value="ECO:0007669"/>
    <property type="project" value="UniProtKB-EC"/>
</dbReference>
<sequence>MVLSRILRAGEGKMLKRLRNIAAHINSLEDDFLDLTDDELRGKTAEFKQRYEAGESLDELLPEAFSVAREGAKRVLGQRHFDVQLMGGAALHLGQVAEMRTGEGKTLTGVLAAYLNALSGGGVHVITTNDYLAKRDAEWMGRVHRFLGLKVGAILSEMNPAQRREAYHCDITYGTNNEFGFDYLRDNMAWSLDDMVQRGHNFAIVDEVDSILIDEARTPLIISGPADQSSRWYQEFARLSPMLRKDVHYEVDERKRTVGVTEKGVALVEDQLGIDNLYEAANTPLVGYLNNALKAKELYKKDKDYIVRNGEVLIVDEFTGRVLSGRRYNEGMHQAIEAKENVEIKAENQTLATITLQNYFRLYDKLSGMTGTAETEAAEFHTTYKLGVVPIPTNREMIRKDQPDLIYKTEEAKFLAVAEDIAERHEKGQPVLVGTTSVERSEYLSKLLVKMGVPHNVLNAKHHEKEAAIIAQAGHKGAVTVATNMAGRGTDIVLGGNPEHIAEEALRARGLDPLETPDEWRAALPGALEKAEEEVKAEKIEVRAAGGLYVLGTERHESRRIDNQLRGRAGRQGDPGESRFYLSLGDELMRRFNAGMVERVMTVMNVPEDQPIEAKMVTRAIKSAQTQVEQQNFEIRKNVLKYDEVMNKQRKVIYAERLRVLKGEDLSEQIEHMITDVVTAYVNGATAEGYAEDWDHQKLWTALKTLYPVSVKWEQLVDRAEAEGYDMDHEFLLNAIVEDALAAYKIREAEIDSRVGKGAMRELERRVMLSVLDRKWREHLYEMDYLKEGIGLRAMAQRDPLIEYQREGFEMFHVMLDALKEESVGFIFNLQVEQAEPQPATVQLAATPAAVPTVADPEAAARQAELRERQARALAAQQKAQAEQAAAATATEKLPPALRGKGLDGPAPQRLNYSGPAESGGVESHSDTPDADPAAAGASRRERRQQAREQAKKGRKGPRR</sequence>
<evidence type="ECO:0000256" key="7">
    <source>
        <dbReference type="ARBA" id="ARBA00022927"/>
    </source>
</evidence>
<evidence type="ECO:0000256" key="2">
    <source>
        <dbReference type="ARBA" id="ARBA00022448"/>
    </source>
</evidence>
<dbReference type="PANTHER" id="PTHR30612:SF0">
    <property type="entry name" value="CHLOROPLAST PROTEIN-TRANSPORTING ATPASE"/>
    <property type="match status" value="1"/>
</dbReference>
<dbReference type="GO" id="GO:0005829">
    <property type="term" value="C:cytosol"/>
    <property type="evidence" value="ECO:0007669"/>
    <property type="project" value="TreeGrafter"/>
</dbReference>
<dbReference type="InterPro" id="IPR011116">
    <property type="entry name" value="SecA_Wing/Scaffold"/>
</dbReference>
<keyword evidence="4 12" id="KW-0963">Cytoplasm</keyword>
<dbReference type="NCBIfam" id="NF009538">
    <property type="entry name" value="PRK12904.1"/>
    <property type="match status" value="1"/>
</dbReference>
<dbReference type="STRING" id="1271860.SAMN05216174_108251"/>
<dbReference type="GO" id="GO:0005524">
    <property type="term" value="F:ATP binding"/>
    <property type="evidence" value="ECO:0007669"/>
    <property type="project" value="UniProtKB-UniRule"/>
</dbReference>
<dbReference type="GO" id="GO:0031522">
    <property type="term" value="C:cell envelope Sec protein transport complex"/>
    <property type="evidence" value="ECO:0007669"/>
    <property type="project" value="TreeGrafter"/>
</dbReference>
<comment type="subcellular location">
    <subcellularLocation>
        <location evidence="12">Cell membrane</location>
        <topology evidence="12">Peripheral membrane protein</topology>
        <orientation evidence="12">Cytoplasmic side</orientation>
    </subcellularLocation>
    <subcellularLocation>
        <location evidence="12">Cytoplasm</location>
    </subcellularLocation>
    <text evidence="12">Distribution is 50-50.</text>
</comment>
<dbReference type="SMART" id="SM00958">
    <property type="entry name" value="SecA_PP_bind"/>
    <property type="match status" value="1"/>
</dbReference>
<feature type="binding site" evidence="12">
    <location>
        <begin position="102"/>
        <end position="106"/>
    </location>
    <ligand>
        <name>ATP</name>
        <dbReference type="ChEBI" id="CHEBI:30616"/>
    </ligand>
</feature>
<dbReference type="GO" id="GO:0043952">
    <property type="term" value="P:protein transport by the Sec complex"/>
    <property type="evidence" value="ECO:0007669"/>
    <property type="project" value="UniProtKB-ARBA"/>
</dbReference>
<evidence type="ECO:0000259" key="15">
    <source>
        <dbReference type="PROSITE" id="PS51192"/>
    </source>
</evidence>
<dbReference type="Pfam" id="PF01043">
    <property type="entry name" value="SecA_PP_bind"/>
    <property type="match status" value="1"/>
</dbReference>
<dbReference type="SUPFAM" id="SSF52540">
    <property type="entry name" value="P-loop containing nucleoside triphosphate hydrolases"/>
    <property type="match status" value="2"/>
</dbReference>
<dbReference type="Pfam" id="PF07516">
    <property type="entry name" value="SecA_SW"/>
    <property type="match status" value="1"/>
</dbReference>
<dbReference type="InterPro" id="IPR020937">
    <property type="entry name" value="SecA_CS"/>
</dbReference>
<evidence type="ECO:0000256" key="9">
    <source>
        <dbReference type="ARBA" id="ARBA00023010"/>
    </source>
</evidence>
<dbReference type="InterPro" id="IPR027417">
    <property type="entry name" value="P-loop_NTPase"/>
</dbReference>
<feature type="compositionally biased region" description="Low complexity" evidence="14">
    <location>
        <begin position="872"/>
        <end position="898"/>
    </location>
</feature>
<protein>
    <recommendedName>
        <fullName evidence="12 13">Protein translocase subunit SecA</fullName>
        <ecNumber evidence="12">7.4.2.8</ecNumber>
    </recommendedName>
</protein>
<evidence type="ECO:0000256" key="12">
    <source>
        <dbReference type="HAMAP-Rule" id="MF_01382"/>
    </source>
</evidence>
<dbReference type="InterPro" id="IPR044722">
    <property type="entry name" value="SecA_SF2_C"/>
</dbReference>
<evidence type="ECO:0000256" key="11">
    <source>
        <dbReference type="ARBA" id="ARBA00034006"/>
    </source>
</evidence>
<dbReference type="Gene3D" id="3.90.1440.10">
    <property type="entry name" value="SecA, preprotein cross-linking domain"/>
    <property type="match status" value="1"/>
</dbReference>
<dbReference type="GO" id="GO:0017038">
    <property type="term" value="P:protein import"/>
    <property type="evidence" value="ECO:0007669"/>
    <property type="project" value="InterPro"/>
</dbReference>
<feature type="binding site" evidence="12">
    <location>
        <position position="84"/>
    </location>
    <ligand>
        <name>ATP</name>
        <dbReference type="ChEBI" id="CHEBI:30616"/>
    </ligand>
</feature>
<dbReference type="FunFam" id="3.40.50.300:FF:000113">
    <property type="entry name" value="Preprotein translocase subunit SecA"/>
    <property type="match status" value="1"/>
</dbReference>
<dbReference type="InterPro" id="IPR014018">
    <property type="entry name" value="SecA_motor_DEAD"/>
</dbReference>
<dbReference type="EC" id="7.4.2.8" evidence="12"/>
<keyword evidence="10 12" id="KW-0472">Membrane</keyword>
<keyword evidence="2 12" id="KW-0813">Transport</keyword>
<dbReference type="AlphaFoldDB" id="A0A1G6SZW8"/>
<dbReference type="FunFam" id="1.10.3060.10:FF:000002">
    <property type="entry name" value="Preprotein translocase subunit SecA"/>
    <property type="match status" value="1"/>
</dbReference>
<evidence type="ECO:0000256" key="10">
    <source>
        <dbReference type="ARBA" id="ARBA00023136"/>
    </source>
</evidence>
<evidence type="ECO:0000256" key="8">
    <source>
        <dbReference type="ARBA" id="ARBA00022967"/>
    </source>
</evidence>
<dbReference type="Gene3D" id="1.10.3060.10">
    <property type="entry name" value="Helical scaffold and wing domains of SecA"/>
    <property type="match status" value="1"/>
</dbReference>
<keyword evidence="5 12" id="KW-0547">Nucleotide-binding</keyword>
<dbReference type="GO" id="GO:0005886">
    <property type="term" value="C:plasma membrane"/>
    <property type="evidence" value="ECO:0007669"/>
    <property type="project" value="UniProtKB-SubCell"/>
</dbReference>
<evidence type="ECO:0000256" key="4">
    <source>
        <dbReference type="ARBA" id="ARBA00022490"/>
    </source>
</evidence>
<dbReference type="InterPro" id="IPR011115">
    <property type="entry name" value="SecA_DEAD"/>
</dbReference>
<accession>A0A1G6SZW8</accession>
<evidence type="ECO:0000313" key="17">
    <source>
        <dbReference type="EMBL" id="SDD21796.1"/>
    </source>
</evidence>
<keyword evidence="9 12" id="KW-0811">Translocation</keyword>
<dbReference type="NCBIfam" id="TIGR00963">
    <property type="entry name" value="secA"/>
    <property type="match status" value="1"/>
</dbReference>
<evidence type="ECO:0000256" key="14">
    <source>
        <dbReference type="SAM" id="MobiDB-lite"/>
    </source>
</evidence>
<dbReference type="FunFam" id="3.40.50.300:FF:000334">
    <property type="entry name" value="Protein translocase subunit SecA"/>
    <property type="match status" value="1"/>
</dbReference>
<dbReference type="InterPro" id="IPR036670">
    <property type="entry name" value="SecA_X-link_sf"/>
</dbReference>
<comment type="catalytic activity">
    <reaction evidence="11 12">
        <text>ATP + H2O + cellular proteinSide 1 = ADP + phosphate + cellular proteinSide 2.</text>
        <dbReference type="EC" id="7.4.2.8"/>
    </reaction>
</comment>
<name>A0A1G6SZW8_9PSEU</name>
<evidence type="ECO:0000256" key="1">
    <source>
        <dbReference type="ARBA" id="ARBA00007650"/>
    </source>
</evidence>
<dbReference type="PROSITE" id="PS01312">
    <property type="entry name" value="SECA"/>
    <property type="match status" value="1"/>
</dbReference>
<dbReference type="PANTHER" id="PTHR30612">
    <property type="entry name" value="SECA INNER MEMBRANE COMPONENT OF SEC PROTEIN SECRETION SYSTEM"/>
    <property type="match status" value="1"/>
</dbReference>
<evidence type="ECO:0000313" key="18">
    <source>
        <dbReference type="Proteomes" id="UP000199501"/>
    </source>
</evidence>
<dbReference type="PROSITE" id="PS51196">
    <property type="entry name" value="SECA_MOTOR_DEAD"/>
    <property type="match status" value="1"/>
</dbReference>
<dbReference type="EMBL" id="FMZZ01000008">
    <property type="protein sequence ID" value="SDD21796.1"/>
    <property type="molecule type" value="Genomic_DNA"/>
</dbReference>
<dbReference type="Proteomes" id="UP000199501">
    <property type="component" value="Unassembled WGS sequence"/>
</dbReference>
<dbReference type="InterPro" id="IPR011130">
    <property type="entry name" value="SecA_preprotein_X-link_dom"/>
</dbReference>
<dbReference type="InterPro" id="IPR036266">
    <property type="entry name" value="SecA_Wing/Scaffold_sf"/>
</dbReference>
<dbReference type="InterPro" id="IPR000185">
    <property type="entry name" value="SecA"/>
</dbReference>
<gene>
    <name evidence="12" type="primary">secA</name>
    <name evidence="17" type="ORF">SAMN05216174_108251</name>
</gene>
<dbReference type="GO" id="GO:0065002">
    <property type="term" value="P:intracellular protein transmembrane transport"/>
    <property type="evidence" value="ECO:0007669"/>
    <property type="project" value="UniProtKB-UniRule"/>
</dbReference>
<organism evidence="17 18">
    <name type="scientific">Actinokineospora iranica</name>
    <dbReference type="NCBI Taxonomy" id="1271860"/>
    <lineage>
        <taxon>Bacteria</taxon>
        <taxon>Bacillati</taxon>
        <taxon>Actinomycetota</taxon>
        <taxon>Actinomycetes</taxon>
        <taxon>Pseudonocardiales</taxon>
        <taxon>Pseudonocardiaceae</taxon>
        <taxon>Actinokineospora</taxon>
    </lineage>
</organism>
<comment type="subunit">
    <text evidence="12">Monomer and homodimer. Part of the essential Sec protein translocation apparatus which comprises SecA, SecYEG and auxiliary proteins SecDF. Other proteins may also be involved.</text>
</comment>
<keyword evidence="3 12" id="KW-1003">Cell membrane</keyword>
<dbReference type="InterPro" id="IPR014001">
    <property type="entry name" value="Helicase_ATP-bd"/>
</dbReference>
<dbReference type="CDD" id="cd18803">
    <property type="entry name" value="SF2_C_secA"/>
    <property type="match status" value="1"/>
</dbReference>
<evidence type="ECO:0000256" key="6">
    <source>
        <dbReference type="ARBA" id="ARBA00022840"/>
    </source>
</evidence>
<dbReference type="Pfam" id="PF21090">
    <property type="entry name" value="P-loop_SecA"/>
    <property type="match status" value="1"/>
</dbReference>
<dbReference type="SMART" id="SM00957">
    <property type="entry name" value="SecA_DEAD"/>
    <property type="match status" value="1"/>
</dbReference>
<evidence type="ECO:0000256" key="3">
    <source>
        <dbReference type="ARBA" id="ARBA00022475"/>
    </source>
</evidence>